<dbReference type="PANTHER" id="PTHR43861:SF1">
    <property type="entry name" value="TRANS-ACONITATE 2-METHYLTRANSFERASE"/>
    <property type="match status" value="1"/>
</dbReference>
<dbReference type="GO" id="GO:0032259">
    <property type="term" value="P:methylation"/>
    <property type="evidence" value="ECO:0007669"/>
    <property type="project" value="UniProtKB-KW"/>
</dbReference>
<dbReference type="Proteomes" id="UP000441162">
    <property type="component" value="Unassembled WGS sequence"/>
</dbReference>
<dbReference type="Proteomes" id="UP000777173">
    <property type="component" value="Unassembled WGS sequence"/>
</dbReference>
<sequence>MIEEKNYYGNLCTEMYEILHAEAPQDELNFYLSYAEKGKKILEPLCGSGRFLVPFVERGLDISGIDLSNEMLQKLKQKLPEAKVVQADIIKYSPREKFDYIFISSGSVSLFTDTDLCKQILCRIKEWLSPMGKFVFAVDTIANRCTDDNDYAIAVSVKTKENFELVLKSKNHYDEQSQTQLSPGIYEMYSDTKLIQSEFMDFQTHLYKYGEMEEYLKEVGFTQVKTYSSFDKEIAINDRCEMFLFECSL</sequence>
<dbReference type="Pfam" id="PF13649">
    <property type="entry name" value="Methyltransf_25"/>
    <property type="match status" value="1"/>
</dbReference>
<evidence type="ECO:0000313" key="17">
    <source>
        <dbReference type="Proteomes" id="UP000481616"/>
    </source>
</evidence>
<evidence type="ECO:0000259" key="3">
    <source>
        <dbReference type="Pfam" id="PF13649"/>
    </source>
</evidence>
<dbReference type="CDD" id="cd02440">
    <property type="entry name" value="AdoMet_MTases"/>
    <property type="match status" value="1"/>
</dbReference>
<reference evidence="10 18" key="3">
    <citation type="submission" date="2019-11" db="EMBL/GenBank/DDBJ databases">
        <title>Complete genome sequence of Bacteroides dorei DSM 17855.</title>
        <authorList>
            <person name="Russell J.T."/>
        </authorList>
    </citation>
    <scope>NUCLEOTIDE SEQUENCE [LARGE SCALE GENOMIC DNA]</scope>
    <source>
        <strain evidence="10 18">DSM 17855</strain>
    </source>
</reference>
<dbReference type="EMBL" id="JAWDEV010000007">
    <property type="protein sequence ID" value="MDU0269898.1"/>
    <property type="molecule type" value="Genomic_DNA"/>
</dbReference>
<evidence type="ECO:0000313" key="13">
    <source>
        <dbReference type="Proteomes" id="UP000294527"/>
    </source>
</evidence>
<gene>
    <name evidence="4" type="ORF">CE91St7_27670</name>
    <name evidence="11" type="ORF">E1I98_09740</name>
    <name evidence="12" type="ORF">E1J06_06475</name>
    <name evidence="7" type="ORF">F2Y51_21620</name>
    <name evidence="6" type="ORF">F2Y58_22190</name>
    <name evidence="5" type="ORF">F2Y61_10170</name>
    <name evidence="10" type="ORF">GKD17_06400</name>
    <name evidence="8" type="ORF">KSU80_07395</name>
    <name evidence="9" type="ORF">RVH45_08275</name>
</gene>
<evidence type="ECO:0000313" key="7">
    <source>
        <dbReference type="EMBL" id="KAA5401558.1"/>
    </source>
</evidence>
<dbReference type="Gene3D" id="3.40.50.150">
    <property type="entry name" value="Vaccinia Virus protein VP39"/>
    <property type="match status" value="1"/>
</dbReference>
<keyword evidence="1 11" id="KW-0489">Methyltransferase</keyword>
<dbReference type="EC" id="2.1.1.-" evidence="9"/>
<evidence type="ECO:0000313" key="18">
    <source>
        <dbReference type="Proteomes" id="UP000500949"/>
    </source>
</evidence>
<proteinExistence type="predicted"/>
<evidence type="ECO:0000256" key="1">
    <source>
        <dbReference type="ARBA" id="ARBA00022603"/>
    </source>
</evidence>
<dbReference type="KEGG" id="bdh:GV66_12895"/>
<dbReference type="PANTHER" id="PTHR43861">
    <property type="entry name" value="TRANS-ACONITATE 2-METHYLTRANSFERASE-RELATED"/>
    <property type="match status" value="1"/>
</dbReference>
<dbReference type="InterPro" id="IPR041698">
    <property type="entry name" value="Methyltransf_25"/>
</dbReference>
<reference evidence="8" key="4">
    <citation type="submission" date="2021-06" db="EMBL/GenBank/DDBJ databases">
        <title>Collection of gut derived symbiotic bacterial strains cultured from healthy donors.</title>
        <authorList>
            <person name="Lin H."/>
            <person name="Littmann E."/>
            <person name="Pamer E.G."/>
        </authorList>
    </citation>
    <scope>NUCLEOTIDE SEQUENCE</scope>
    <source>
        <strain evidence="8">MSK.5.10</strain>
    </source>
</reference>
<evidence type="ECO:0000313" key="16">
    <source>
        <dbReference type="Proteomes" id="UP000441162"/>
    </source>
</evidence>
<organism evidence="11 13">
    <name type="scientific">Phocaeicola dorei</name>
    <dbReference type="NCBI Taxonomy" id="357276"/>
    <lineage>
        <taxon>Bacteria</taxon>
        <taxon>Pseudomonadati</taxon>
        <taxon>Bacteroidota</taxon>
        <taxon>Bacteroidia</taxon>
        <taxon>Bacteroidales</taxon>
        <taxon>Bacteroidaceae</taxon>
        <taxon>Phocaeicola</taxon>
    </lineage>
</organism>
<protein>
    <submittedName>
        <fullName evidence="4 11">Methyltransferase</fullName>
        <ecNumber evidence="9">2.1.1.-</ecNumber>
    </submittedName>
    <submittedName>
        <fullName evidence="10">Methyltransferase domain-containing protein</fullName>
    </submittedName>
</protein>
<accession>A0A076IL98</accession>
<dbReference type="Proteomes" id="UP000481616">
    <property type="component" value="Unassembled WGS sequence"/>
</dbReference>
<dbReference type="EMBL" id="SLTX01000001">
    <property type="protein sequence ID" value="TDB07086.1"/>
    <property type="molecule type" value="Genomic_DNA"/>
</dbReference>
<dbReference type="Proteomes" id="UP000294834">
    <property type="component" value="Unassembled WGS sequence"/>
</dbReference>
<dbReference type="EMBL" id="CP046176">
    <property type="protein sequence ID" value="QJR76057.1"/>
    <property type="molecule type" value="Genomic_DNA"/>
</dbReference>
<evidence type="ECO:0000313" key="4">
    <source>
        <dbReference type="EMBL" id="GKH81883.1"/>
    </source>
</evidence>
<dbReference type="EMBL" id="VVYY01000031">
    <property type="protein sequence ID" value="KAA5392447.1"/>
    <property type="molecule type" value="Genomic_DNA"/>
</dbReference>
<dbReference type="EMBL" id="VVZB01000004">
    <property type="protein sequence ID" value="KAA5383193.1"/>
    <property type="molecule type" value="Genomic_DNA"/>
</dbReference>
<dbReference type="KEGG" id="bdo:EL88_05300"/>
<dbReference type="EMBL" id="SLTU01000001">
    <property type="protein sequence ID" value="TDA76614.1"/>
    <property type="molecule type" value="Genomic_DNA"/>
</dbReference>
<evidence type="ECO:0000313" key="15">
    <source>
        <dbReference type="Proteomes" id="UP000347681"/>
    </source>
</evidence>
<evidence type="ECO:0000313" key="11">
    <source>
        <dbReference type="EMBL" id="TDA76614.1"/>
    </source>
</evidence>
<evidence type="ECO:0000313" key="6">
    <source>
        <dbReference type="EMBL" id="KAA5392447.1"/>
    </source>
</evidence>
<dbReference type="InterPro" id="IPR029063">
    <property type="entry name" value="SAM-dependent_MTases_sf"/>
</dbReference>
<dbReference type="AlphaFoldDB" id="A0A076IL98"/>
<dbReference type="Proteomes" id="UP000294527">
    <property type="component" value="Unassembled WGS sequence"/>
</dbReference>
<dbReference type="Gene3D" id="2.20.25.110">
    <property type="entry name" value="S-adenosyl-L-methionine-dependent methyltransferases"/>
    <property type="match status" value="1"/>
</dbReference>
<name>A0A076IL98_9BACT</name>
<dbReference type="Proteomes" id="UP001181086">
    <property type="component" value="Unassembled WGS sequence"/>
</dbReference>
<reference evidence="4" key="5">
    <citation type="submission" date="2022-01" db="EMBL/GenBank/DDBJ databases">
        <title>Novel bile acid biosynthetic pathways are enriched in the microbiome of centenarians.</title>
        <authorList>
            <person name="Sato Y."/>
            <person name="Atarashi K."/>
            <person name="Plichta R.D."/>
            <person name="Arai Y."/>
            <person name="Sasajima S."/>
            <person name="Kearney M.S."/>
            <person name="Suda W."/>
            <person name="Takeshita K."/>
            <person name="Sasaki T."/>
            <person name="Okamoto S."/>
            <person name="Skelly N.A."/>
            <person name="Okamura Y."/>
            <person name="Vlamakis H."/>
            <person name="Li Y."/>
            <person name="Tanoue T."/>
            <person name="Takei H."/>
            <person name="Nittono H."/>
            <person name="Narushima S."/>
            <person name="Irie J."/>
            <person name="Itoh H."/>
            <person name="Moriya K."/>
            <person name="Sugiura Y."/>
            <person name="Suematsu M."/>
            <person name="Moritoki N."/>
            <person name="Shibata S."/>
            <person name="Littman R.D."/>
            <person name="Fischbach A.M."/>
            <person name="Uwamino Y."/>
            <person name="Inoue T."/>
            <person name="Honda A."/>
            <person name="Hattori M."/>
            <person name="Murai T."/>
            <person name="Xavier J.R."/>
            <person name="Hirose N."/>
            <person name="Honda K."/>
        </authorList>
    </citation>
    <scope>NUCLEOTIDE SEQUENCE</scope>
    <source>
        <strain evidence="4">CE91-St7</strain>
    </source>
</reference>
<dbReference type="SUPFAM" id="SSF53335">
    <property type="entry name" value="S-adenosyl-L-methionine-dependent methyltransferases"/>
    <property type="match status" value="1"/>
</dbReference>
<feature type="domain" description="Methyltransferase" evidence="3">
    <location>
        <begin position="41"/>
        <end position="132"/>
    </location>
</feature>
<evidence type="ECO:0000313" key="12">
    <source>
        <dbReference type="EMBL" id="TDB07086.1"/>
    </source>
</evidence>
<dbReference type="eggNOG" id="COG2226">
    <property type="taxonomic scope" value="Bacteria"/>
</dbReference>
<dbReference type="Proteomes" id="UP001055104">
    <property type="component" value="Unassembled WGS sequence"/>
</dbReference>
<evidence type="ECO:0000313" key="8">
    <source>
        <dbReference type="EMBL" id="MBV3123003.1"/>
    </source>
</evidence>
<evidence type="ECO:0000313" key="14">
    <source>
        <dbReference type="Proteomes" id="UP000294834"/>
    </source>
</evidence>
<evidence type="ECO:0000313" key="9">
    <source>
        <dbReference type="EMBL" id="MDU0269898.1"/>
    </source>
</evidence>
<dbReference type="EMBL" id="JAHOAX010000005">
    <property type="protein sequence ID" value="MBV3123003.1"/>
    <property type="molecule type" value="Genomic_DNA"/>
</dbReference>
<dbReference type="GeneID" id="93446315"/>
<evidence type="ECO:0000313" key="10">
    <source>
        <dbReference type="EMBL" id="QJR76057.1"/>
    </source>
</evidence>
<dbReference type="EMBL" id="BQOB01000001">
    <property type="protein sequence ID" value="GKH81883.1"/>
    <property type="molecule type" value="Genomic_DNA"/>
</dbReference>
<dbReference type="Proteomes" id="UP000347681">
    <property type="component" value="Unassembled WGS sequence"/>
</dbReference>
<dbReference type="RefSeq" id="WP_007837606.1">
    <property type="nucleotide sequence ID" value="NZ_BAABYF010000001.1"/>
</dbReference>
<dbReference type="EMBL" id="VVZA01000031">
    <property type="protein sequence ID" value="KAA5401558.1"/>
    <property type="molecule type" value="Genomic_DNA"/>
</dbReference>
<reference evidence="13 14" key="2">
    <citation type="journal article" date="2019" name="Nat. Microbiol.">
        <title>Genomic variation and strain-specific functional adaptation in the human gut microbiome during early life.</title>
        <authorList>
            <person name="Vatanen T."/>
            <person name="Plichta D.R."/>
            <person name="Somani J."/>
            <person name="Munch P.C."/>
            <person name="Arthur T.D."/>
            <person name="Hall A.B."/>
            <person name="Rudolf S."/>
            <person name="Oakeley E.J."/>
            <person name="Ke X."/>
            <person name="Young R.A."/>
            <person name="Haiser H.J."/>
            <person name="Kolde R."/>
            <person name="Yassour M."/>
            <person name="Luopajarvi K."/>
            <person name="Siljander H."/>
            <person name="Virtanen S.M."/>
            <person name="Ilonen J."/>
            <person name="Uibo R."/>
            <person name="Tillmann V."/>
            <person name="Mokurov S."/>
            <person name="Dorshakova N."/>
            <person name="Porter J.A."/>
            <person name="McHardy A.C."/>
            <person name="Lahdesmaki H."/>
            <person name="Vlamakis H."/>
            <person name="Huttenhower C."/>
            <person name="Knip M."/>
            <person name="Xavier R.J."/>
        </authorList>
    </citation>
    <scope>NUCLEOTIDE SEQUENCE [LARGE SCALE GENOMIC DNA]</scope>
    <source>
        <strain evidence="11 13">RJX1047</strain>
        <strain evidence="12 14">RJX1052</strain>
    </source>
</reference>
<evidence type="ECO:0000256" key="2">
    <source>
        <dbReference type="ARBA" id="ARBA00022679"/>
    </source>
</evidence>
<dbReference type="GO" id="GO:0008168">
    <property type="term" value="F:methyltransferase activity"/>
    <property type="evidence" value="ECO:0007669"/>
    <property type="project" value="UniProtKB-KW"/>
</dbReference>
<reference evidence="15 16" key="1">
    <citation type="journal article" date="2019" name="Nat. Med.">
        <title>A library of human gut bacterial isolates paired with longitudinal multiomics data enables mechanistic microbiome research.</title>
        <authorList>
            <person name="Poyet M."/>
            <person name="Groussin M."/>
            <person name="Gibbons S.M."/>
            <person name="Avila-Pacheco J."/>
            <person name="Jiang X."/>
            <person name="Kearney S.M."/>
            <person name="Perrotta A.R."/>
            <person name="Berdy B."/>
            <person name="Zhao S."/>
            <person name="Lieberman T.D."/>
            <person name="Swanson P.K."/>
            <person name="Smith M."/>
            <person name="Roesemann S."/>
            <person name="Alexander J.E."/>
            <person name="Rich S.A."/>
            <person name="Livny J."/>
            <person name="Vlamakis H."/>
            <person name="Clish C."/>
            <person name="Bullock K."/>
            <person name="Deik A."/>
            <person name="Scott J."/>
            <person name="Pierce K.A."/>
            <person name="Xavier R.J."/>
            <person name="Alm E.J."/>
        </authorList>
    </citation>
    <scope>NUCLEOTIDE SEQUENCE [LARGE SCALE GENOMIC DNA]</scope>
    <source>
        <strain evidence="6 17">BIOML-A1</strain>
        <strain evidence="7 16">BIOML-A4</strain>
        <strain evidence="5 15">BIOML-A5</strain>
    </source>
</reference>
<dbReference type="Proteomes" id="UP000500949">
    <property type="component" value="Chromosome"/>
</dbReference>
<keyword evidence="2 11" id="KW-0808">Transferase</keyword>
<evidence type="ECO:0000313" key="5">
    <source>
        <dbReference type="EMBL" id="KAA5383193.1"/>
    </source>
</evidence>
<reference evidence="9" key="6">
    <citation type="submission" date="2023-10" db="EMBL/GenBank/DDBJ databases">
        <title>Genome of Potential pathogenic bacteria in Crohn's disease.</title>
        <authorList>
            <person name="Rodriguez-Palacios A."/>
        </authorList>
    </citation>
    <scope>NUCLEOTIDE SEQUENCE</scope>
    <source>
        <strain evidence="9">CavFT-hAR62</strain>
    </source>
</reference>